<dbReference type="Gene3D" id="3.30.390.30">
    <property type="match status" value="1"/>
</dbReference>
<keyword evidence="4" id="KW-0547">Nucleotide-binding</keyword>
<comment type="similarity">
    <text evidence="1">Belongs to the class-I pyridine nucleotide-disulfide oxidoreductase family.</text>
</comment>
<dbReference type="PANTHER" id="PTHR43014">
    <property type="entry name" value="MERCURIC REDUCTASE"/>
    <property type="match status" value="1"/>
</dbReference>
<organism evidence="8 9">
    <name type="scientific">Paractinoplanes rishiriensis</name>
    <dbReference type="NCBI Taxonomy" id="1050105"/>
    <lineage>
        <taxon>Bacteria</taxon>
        <taxon>Bacillati</taxon>
        <taxon>Actinomycetota</taxon>
        <taxon>Actinomycetes</taxon>
        <taxon>Micromonosporales</taxon>
        <taxon>Micromonosporaceae</taxon>
        <taxon>Paractinoplanes</taxon>
    </lineage>
</organism>
<accession>A0A919K053</accession>
<reference evidence="8" key="1">
    <citation type="submission" date="2021-01" db="EMBL/GenBank/DDBJ databases">
        <title>Whole genome shotgun sequence of Actinoplanes rishiriensis NBRC 108556.</title>
        <authorList>
            <person name="Komaki H."/>
            <person name="Tamura T."/>
        </authorList>
    </citation>
    <scope>NUCLEOTIDE SEQUENCE</scope>
    <source>
        <strain evidence="8">NBRC 108556</strain>
    </source>
</reference>
<evidence type="ECO:0000256" key="5">
    <source>
        <dbReference type="PIRSR" id="PIRSR000350-4"/>
    </source>
</evidence>
<dbReference type="Pfam" id="PF02852">
    <property type="entry name" value="Pyr_redox_dim"/>
    <property type="match status" value="1"/>
</dbReference>
<dbReference type="PRINTS" id="PR00411">
    <property type="entry name" value="PNDRDTASEI"/>
</dbReference>
<comment type="cofactor">
    <cofactor evidence="4">
        <name>FAD</name>
        <dbReference type="ChEBI" id="CHEBI:57692"/>
    </cofactor>
    <text evidence="4">Binds 1 FAD per subunit.</text>
</comment>
<evidence type="ECO:0000256" key="2">
    <source>
        <dbReference type="ARBA" id="ARBA00022630"/>
    </source>
</evidence>
<feature type="binding site" evidence="4">
    <location>
        <position position="202"/>
    </location>
    <ligand>
        <name>NAD(+)</name>
        <dbReference type="ChEBI" id="CHEBI:57540"/>
    </ligand>
</feature>
<feature type="binding site" evidence="4">
    <location>
        <position position="304"/>
    </location>
    <ligand>
        <name>FAD</name>
        <dbReference type="ChEBI" id="CHEBI:57692"/>
    </ligand>
</feature>
<evidence type="ECO:0000256" key="4">
    <source>
        <dbReference type="PIRSR" id="PIRSR000350-3"/>
    </source>
</evidence>
<dbReference type="AlphaFoldDB" id="A0A919K053"/>
<dbReference type="RefSeq" id="WP_203782528.1">
    <property type="nucleotide sequence ID" value="NZ_BOMV01000041.1"/>
</dbReference>
<dbReference type="SUPFAM" id="SSF55424">
    <property type="entry name" value="FAD/NAD-linked reductases, dimerisation (C-terminal) domain"/>
    <property type="match status" value="1"/>
</dbReference>
<dbReference type="Proteomes" id="UP000636960">
    <property type="component" value="Unassembled WGS sequence"/>
</dbReference>
<dbReference type="EMBL" id="BOMV01000041">
    <property type="protein sequence ID" value="GIE96258.1"/>
    <property type="molecule type" value="Genomic_DNA"/>
</dbReference>
<evidence type="ECO:0000259" key="7">
    <source>
        <dbReference type="Pfam" id="PF07992"/>
    </source>
</evidence>
<feature type="binding site" evidence="4">
    <location>
        <position position="265"/>
    </location>
    <ligand>
        <name>NAD(+)</name>
        <dbReference type="ChEBI" id="CHEBI:57540"/>
    </ligand>
</feature>
<dbReference type="Pfam" id="PF07992">
    <property type="entry name" value="Pyr_redox_2"/>
    <property type="match status" value="1"/>
</dbReference>
<keyword evidence="4" id="KW-0520">NAD</keyword>
<dbReference type="PRINTS" id="PR00368">
    <property type="entry name" value="FADPNR"/>
</dbReference>
<feature type="binding site" evidence="4">
    <location>
        <position position="53"/>
    </location>
    <ligand>
        <name>FAD</name>
        <dbReference type="ChEBI" id="CHEBI:57692"/>
    </ligand>
</feature>
<dbReference type="GO" id="GO:0050660">
    <property type="term" value="F:flavin adenine dinucleotide binding"/>
    <property type="evidence" value="ECO:0007669"/>
    <property type="project" value="TreeGrafter"/>
</dbReference>
<dbReference type="InterPro" id="IPR016156">
    <property type="entry name" value="FAD/NAD-linked_Rdtase_dimer_sf"/>
</dbReference>
<gene>
    <name evidence="8" type="ORF">Ari01nite_37230</name>
</gene>
<dbReference type="SUPFAM" id="SSF51905">
    <property type="entry name" value="FAD/NAD(P)-binding domain"/>
    <property type="match status" value="1"/>
</dbReference>
<dbReference type="InterPro" id="IPR001100">
    <property type="entry name" value="Pyr_nuc-diS_OxRdtase"/>
</dbReference>
<sequence>MGEKRQVDVVVVGLGVGGEEVAGRLAEAGLAVVGVENTLVGGECPYWGCVPTKMMVRAGLALAEARRIPGLAGSATVTPDWAPVAKRIRDAATDDWNDKVAVDRLVSKGASFVRGTARIVGPGQIKVGEDTYAATRGLVIATGTKAVIPPVPGLAGTPMWTNREAIEADTLPSSLLILGGGSIGCELAQVFARFGVQVTIVEGGERLMALEEPESSQVAAEALTADGVRVRTGVRASEVAYGTEFSLKLTDDTVLTGEKLLVATGRTARLGDLGVDTVGLDPSARWLSTDARMRVQDGVWAVGDVTGNGAFTHMSMYEADIAVRDILGQGGPDADYRARPRVTFIDPEIGAVGMTAVQARGAGIDVVESHVPLSSTSRGYIHGPGNEGFIKLVADRQRGVLVGATTAGPSGGEMLGAMSVAVHAEVPVRTLLSTIWAYPTFHRGFGDALKGLGFDR</sequence>
<feature type="domain" description="Pyridine nucleotide-disulphide oxidoreductase dimerisation" evidence="6">
    <location>
        <begin position="340"/>
        <end position="446"/>
    </location>
</feature>
<dbReference type="InterPro" id="IPR036188">
    <property type="entry name" value="FAD/NAD-bd_sf"/>
</dbReference>
<dbReference type="PANTHER" id="PTHR43014:SF2">
    <property type="entry name" value="MERCURIC REDUCTASE"/>
    <property type="match status" value="1"/>
</dbReference>
<dbReference type="InterPro" id="IPR023753">
    <property type="entry name" value="FAD/NAD-binding_dom"/>
</dbReference>
<evidence type="ECO:0000313" key="8">
    <source>
        <dbReference type="EMBL" id="GIE96258.1"/>
    </source>
</evidence>
<evidence type="ECO:0000259" key="6">
    <source>
        <dbReference type="Pfam" id="PF02852"/>
    </source>
</evidence>
<dbReference type="InterPro" id="IPR004099">
    <property type="entry name" value="Pyr_nucl-diS_OxRdtase_dimer"/>
</dbReference>
<keyword evidence="2" id="KW-0285">Flavoprotein</keyword>
<feature type="binding site" evidence="4">
    <location>
        <begin position="179"/>
        <end position="186"/>
    </location>
    <ligand>
        <name>NAD(+)</name>
        <dbReference type="ChEBI" id="CHEBI:57540"/>
    </ligand>
</feature>
<evidence type="ECO:0000256" key="3">
    <source>
        <dbReference type="ARBA" id="ARBA00022827"/>
    </source>
</evidence>
<name>A0A919K053_9ACTN</name>
<dbReference type="GO" id="GO:0003955">
    <property type="term" value="F:NAD(P)H dehydrogenase (quinone) activity"/>
    <property type="evidence" value="ECO:0007669"/>
    <property type="project" value="TreeGrafter"/>
</dbReference>
<protein>
    <submittedName>
        <fullName evidence="8">Pyridine nucleotide-disulfide oxidoreductase</fullName>
    </submittedName>
</protein>
<keyword evidence="9" id="KW-1185">Reference proteome</keyword>
<keyword evidence="3 4" id="KW-0274">FAD</keyword>
<comment type="caution">
    <text evidence="8">The sequence shown here is derived from an EMBL/GenBank/DDBJ whole genome shotgun (WGS) entry which is preliminary data.</text>
</comment>
<feature type="domain" description="FAD/NAD(P)-binding" evidence="7">
    <location>
        <begin position="8"/>
        <end position="318"/>
    </location>
</feature>
<proteinExistence type="inferred from homology"/>
<feature type="disulfide bond" description="Redox-active" evidence="5">
    <location>
        <begin position="44"/>
        <end position="49"/>
    </location>
</feature>
<dbReference type="Gene3D" id="3.50.50.60">
    <property type="entry name" value="FAD/NAD(P)-binding domain"/>
    <property type="match status" value="2"/>
</dbReference>
<evidence type="ECO:0000313" key="9">
    <source>
        <dbReference type="Proteomes" id="UP000636960"/>
    </source>
</evidence>
<evidence type="ECO:0000256" key="1">
    <source>
        <dbReference type="ARBA" id="ARBA00007532"/>
    </source>
</evidence>
<dbReference type="PIRSF" id="PIRSF000350">
    <property type="entry name" value="Mercury_reductase_MerA"/>
    <property type="match status" value="1"/>
</dbReference>